<evidence type="ECO:0000313" key="7">
    <source>
        <dbReference type="EMBL" id="ATQ43541.1"/>
    </source>
</evidence>
<dbReference type="NCBIfam" id="TIGR01414">
    <property type="entry name" value="autotrans_barl"/>
    <property type="match status" value="1"/>
</dbReference>
<keyword evidence="8" id="KW-1185">Reference proteome</keyword>
<dbReference type="Gene3D" id="2.40.160.20">
    <property type="match status" value="1"/>
</dbReference>
<protein>
    <recommendedName>
        <fullName evidence="6">Outer membrane protein beta-barrel domain-containing protein</fullName>
    </recommendedName>
</protein>
<dbReference type="OrthoDB" id="9815357at2"/>
<dbReference type="AlphaFoldDB" id="A0A2D2AZX2"/>
<comment type="similarity">
    <text evidence="4">Belongs to the Omp25/RopB family.</text>
</comment>
<evidence type="ECO:0000256" key="5">
    <source>
        <dbReference type="SAM" id="SignalP"/>
    </source>
</evidence>
<name>A0A2D2AZX2_9CAUL</name>
<feature type="chain" id="PRO_5013763384" description="Outer membrane protein beta-barrel domain-containing protein" evidence="5">
    <location>
        <begin position="46"/>
        <end position="224"/>
    </location>
</feature>
<dbReference type="PANTHER" id="PTHR34001:SF3">
    <property type="entry name" value="BLL7405 PROTEIN"/>
    <property type="match status" value="1"/>
</dbReference>
<evidence type="ECO:0000313" key="8">
    <source>
        <dbReference type="Proteomes" id="UP000228945"/>
    </source>
</evidence>
<proteinExistence type="inferred from homology"/>
<accession>A0A2D2AZX2</accession>
<keyword evidence="3" id="KW-0472">Membrane</keyword>
<gene>
    <name evidence="7" type="ORF">CSW64_14570</name>
</gene>
<evidence type="ECO:0000256" key="1">
    <source>
        <dbReference type="ARBA" id="ARBA00004370"/>
    </source>
</evidence>
<dbReference type="InterPro" id="IPR011250">
    <property type="entry name" value="OMP/PagP_B-barrel"/>
</dbReference>
<dbReference type="InterPro" id="IPR027385">
    <property type="entry name" value="Beta-barrel_OMP"/>
</dbReference>
<dbReference type="Pfam" id="PF13505">
    <property type="entry name" value="OMP_b-brl"/>
    <property type="match status" value="1"/>
</dbReference>
<dbReference type="SUPFAM" id="SSF56925">
    <property type="entry name" value="OMPA-like"/>
    <property type="match status" value="1"/>
</dbReference>
<organism evidence="7 8">
    <name type="scientific">Caulobacter mirabilis</name>
    <dbReference type="NCBI Taxonomy" id="69666"/>
    <lineage>
        <taxon>Bacteria</taxon>
        <taxon>Pseudomonadati</taxon>
        <taxon>Pseudomonadota</taxon>
        <taxon>Alphaproteobacteria</taxon>
        <taxon>Caulobacterales</taxon>
        <taxon>Caulobacteraceae</taxon>
        <taxon>Caulobacter</taxon>
    </lineage>
</organism>
<evidence type="ECO:0000256" key="4">
    <source>
        <dbReference type="ARBA" id="ARBA00038306"/>
    </source>
</evidence>
<dbReference type="Proteomes" id="UP000228945">
    <property type="component" value="Chromosome"/>
</dbReference>
<evidence type="ECO:0000256" key="2">
    <source>
        <dbReference type="ARBA" id="ARBA00022729"/>
    </source>
</evidence>
<dbReference type="PANTHER" id="PTHR34001">
    <property type="entry name" value="BLL7405 PROTEIN"/>
    <property type="match status" value="1"/>
</dbReference>
<dbReference type="GO" id="GO:0019867">
    <property type="term" value="C:outer membrane"/>
    <property type="evidence" value="ECO:0007669"/>
    <property type="project" value="InterPro"/>
</dbReference>
<dbReference type="InterPro" id="IPR051692">
    <property type="entry name" value="OMP-like"/>
</dbReference>
<evidence type="ECO:0000259" key="6">
    <source>
        <dbReference type="Pfam" id="PF13505"/>
    </source>
</evidence>
<dbReference type="InterPro" id="IPR006315">
    <property type="entry name" value="OM_autotransptr_brl_dom"/>
</dbReference>
<reference evidence="7 8" key="1">
    <citation type="submission" date="2017-10" db="EMBL/GenBank/DDBJ databases">
        <title>Genome sequence of Caulobacter mirabilis FWC38.</title>
        <authorList>
            <person name="Fiebig A."/>
            <person name="Crosson S."/>
        </authorList>
    </citation>
    <scope>NUCLEOTIDE SEQUENCE [LARGE SCALE GENOMIC DNA]</scope>
    <source>
        <strain evidence="7 8">FWC 38</strain>
    </source>
</reference>
<dbReference type="EMBL" id="CP024201">
    <property type="protein sequence ID" value="ATQ43541.1"/>
    <property type="molecule type" value="Genomic_DNA"/>
</dbReference>
<evidence type="ECO:0000256" key="3">
    <source>
        <dbReference type="ARBA" id="ARBA00023136"/>
    </source>
</evidence>
<comment type="subcellular location">
    <subcellularLocation>
        <location evidence="1">Membrane</location>
    </subcellularLocation>
</comment>
<feature type="signal peptide" evidence="5">
    <location>
        <begin position="1"/>
        <end position="45"/>
    </location>
</feature>
<feature type="domain" description="Outer membrane protein beta-barrel" evidence="6">
    <location>
        <begin position="30"/>
        <end position="224"/>
    </location>
</feature>
<dbReference type="KEGG" id="cmb:CSW64_14570"/>
<sequence>MDRVETGRAAPVALRIPSQRNRIMRNLFIGLVMAAGFCAPAAALAQDSAEFAGFKVGVSADYRWLKGDADTPDLKDRLKDRESGFGFRGHVGYDIPIGERLVLGAEGGLSKGGESLSLGNKLGRRTLDPELSWDVSARLGMAVSSDFMIYGRAGYAWQRVKDRTEINSPAKTIEDTRTEGGLLYGAGVETRLNSNLLVRLEYDRAEFGDNLSSQKLQVGVSLGF</sequence>
<keyword evidence="2 5" id="KW-0732">Signal</keyword>